<evidence type="ECO:0000259" key="4">
    <source>
        <dbReference type="PROSITE" id="PS50158"/>
    </source>
</evidence>
<name>A0ABQ5AA17_9ASTR</name>
<proteinExistence type="predicted"/>
<evidence type="ECO:0000256" key="1">
    <source>
        <dbReference type="PROSITE-ProRule" id="PRU00047"/>
    </source>
</evidence>
<reference evidence="5" key="2">
    <citation type="submission" date="2022-01" db="EMBL/GenBank/DDBJ databases">
        <authorList>
            <person name="Yamashiro T."/>
            <person name="Shiraishi A."/>
            <person name="Satake H."/>
            <person name="Nakayama K."/>
        </authorList>
    </citation>
    <scope>NUCLEOTIDE SEQUENCE</scope>
</reference>
<dbReference type="SUPFAM" id="SSF57756">
    <property type="entry name" value="Retrovirus zinc finger-like domains"/>
    <property type="match status" value="1"/>
</dbReference>
<keyword evidence="1" id="KW-0479">Metal-binding</keyword>
<dbReference type="Gene3D" id="4.10.60.10">
    <property type="entry name" value="Zinc finger, CCHC-type"/>
    <property type="match status" value="1"/>
</dbReference>
<protein>
    <submittedName>
        <fullName evidence="5">Retrovirus-related pol polyprotein from transposon TNT 1-94</fullName>
    </submittedName>
</protein>
<dbReference type="Proteomes" id="UP001151760">
    <property type="component" value="Unassembled WGS sequence"/>
</dbReference>
<keyword evidence="2" id="KW-0175">Coiled coil</keyword>
<feature type="domain" description="CCHC-type" evidence="4">
    <location>
        <begin position="353"/>
        <end position="368"/>
    </location>
</feature>
<reference evidence="5" key="1">
    <citation type="journal article" date="2022" name="Int. J. Mol. Sci.">
        <title>Draft Genome of Tanacetum Coccineum: Genomic Comparison of Closely Related Tanacetum-Family Plants.</title>
        <authorList>
            <person name="Yamashiro T."/>
            <person name="Shiraishi A."/>
            <person name="Nakayama K."/>
            <person name="Satake H."/>
        </authorList>
    </citation>
    <scope>NUCLEOTIDE SEQUENCE</scope>
</reference>
<organism evidence="5 6">
    <name type="scientific">Tanacetum coccineum</name>
    <dbReference type="NCBI Taxonomy" id="301880"/>
    <lineage>
        <taxon>Eukaryota</taxon>
        <taxon>Viridiplantae</taxon>
        <taxon>Streptophyta</taxon>
        <taxon>Embryophyta</taxon>
        <taxon>Tracheophyta</taxon>
        <taxon>Spermatophyta</taxon>
        <taxon>Magnoliopsida</taxon>
        <taxon>eudicotyledons</taxon>
        <taxon>Gunneridae</taxon>
        <taxon>Pentapetalae</taxon>
        <taxon>asterids</taxon>
        <taxon>campanulids</taxon>
        <taxon>Asterales</taxon>
        <taxon>Asteraceae</taxon>
        <taxon>Asteroideae</taxon>
        <taxon>Anthemideae</taxon>
        <taxon>Anthemidinae</taxon>
        <taxon>Tanacetum</taxon>
    </lineage>
</organism>
<keyword evidence="6" id="KW-1185">Reference proteome</keyword>
<feature type="compositionally biased region" description="Acidic residues" evidence="3">
    <location>
        <begin position="487"/>
        <end position="497"/>
    </location>
</feature>
<dbReference type="Pfam" id="PF00098">
    <property type="entry name" value="zf-CCHC"/>
    <property type="match status" value="1"/>
</dbReference>
<keyword evidence="1" id="KW-0863">Zinc-finger</keyword>
<dbReference type="PANTHER" id="PTHR35317">
    <property type="entry name" value="OS04G0629600 PROTEIN"/>
    <property type="match status" value="1"/>
</dbReference>
<gene>
    <name evidence="5" type="ORF">Tco_0819576</name>
</gene>
<comment type="caution">
    <text evidence="5">The sequence shown here is derived from an EMBL/GenBank/DDBJ whole genome shotgun (WGS) entry which is preliminary data.</text>
</comment>
<dbReference type="PROSITE" id="PS50158">
    <property type="entry name" value="ZF_CCHC"/>
    <property type="match status" value="1"/>
</dbReference>
<evidence type="ECO:0000313" key="6">
    <source>
        <dbReference type="Proteomes" id="UP001151760"/>
    </source>
</evidence>
<sequence>MSTDKESSAAGTDNRPPMLVESDYDSWKIRIHRYIRGKPLGKLIWNSIQNGPSPHPMVTDAPTEGQTGVNMPRMKLDSEFTPEETNRENADTQAEIILSQGLPRHIFNILNQTNTAKEIWDNVEMLMQGSGRTLQQRKEDLFDEFERFRAIGNEPIHDYFVRFHKLVNDMKITQLEIPTHQLNTKFVNNLPSYWGKYVTNVKQNMDISTTNYVHIYTHLKAYEPHATKTLKKQEQSSSIIDPLAYMAQATPTTSLPPLSTSQPQPAVLSPNDAMMATMTQIANLLSGFQKQFPPTNNQLRSSSNSRTHATVHDGQIVTETVQRRAPGNVGNTGSRGNQSYGNVTTATGKKVICYNCRGEGHVARQCKEPKRAKDSQYFKDKMLLMEAKEKGVTLDAEAEAFLANVECTAPYDQPLAMATTNIFEVNHEDAYDSDVDEGPNAAAAFMANLSSTSGNNHHVNEVHPNAIQINDSVNYQLSHEMHHEEQSDSDVESELDDNTTPYHQLELERRAKVVPTEVSTGSSANISMVTILDEMRDTLDEKTQENQDLSLENQNLTAELAKCKLEIVRLDTQQVKLDLERQVRQEQNLVTQRNERNAELEQEKVMLKTHLKSKDVSIEFLKSENQKVLTDKKKLEDKYLDEIVCLKSANKVATDLLQKFQMPTHTIPMLSKKPKNASQDLHKDILGRSNPRYGKKAPVINASNVWDTDETLASAEVSMAKMKGKPGHVRPASGFYEKLNAMMFVPQKELSREQVYWLPANEIASQASTPSTPVTPYVPKSPPPSQVLATLHNIKAVFPQFDAIIKERTTVKPLYVSLPCYEYAKEFALQQVVPFLDYFKKHVQTADDTIVKEVAEFKEIHYALCVRG</sequence>
<evidence type="ECO:0000256" key="2">
    <source>
        <dbReference type="SAM" id="Coils"/>
    </source>
</evidence>
<dbReference type="SMART" id="SM00343">
    <property type="entry name" value="ZnF_C2HC"/>
    <property type="match status" value="1"/>
</dbReference>
<dbReference type="InterPro" id="IPR036875">
    <property type="entry name" value="Znf_CCHC_sf"/>
</dbReference>
<dbReference type="InterPro" id="IPR001878">
    <property type="entry name" value="Znf_CCHC"/>
</dbReference>
<accession>A0ABQ5AA17</accession>
<feature type="region of interest" description="Disordered" evidence="3">
    <location>
        <begin position="479"/>
        <end position="498"/>
    </location>
</feature>
<dbReference type="EMBL" id="BQNB010012042">
    <property type="protein sequence ID" value="GJS98406.1"/>
    <property type="molecule type" value="Genomic_DNA"/>
</dbReference>
<dbReference type="PANTHER" id="PTHR35317:SF23">
    <property type="entry name" value="OS04G0629600 PROTEIN"/>
    <property type="match status" value="1"/>
</dbReference>
<evidence type="ECO:0000256" key="3">
    <source>
        <dbReference type="SAM" id="MobiDB-lite"/>
    </source>
</evidence>
<keyword evidence="1" id="KW-0862">Zinc</keyword>
<evidence type="ECO:0000313" key="5">
    <source>
        <dbReference type="EMBL" id="GJS98406.1"/>
    </source>
</evidence>
<feature type="coiled-coil region" evidence="2">
    <location>
        <begin position="532"/>
        <end position="638"/>
    </location>
</feature>
<dbReference type="Pfam" id="PF14223">
    <property type="entry name" value="Retrotran_gag_2"/>
    <property type="match status" value="1"/>
</dbReference>